<sequence length="801" mass="84882">MPTTIRDVAKASGVHASTVSRTFTAPRMVNPETRSRVLAVAEAMGYRPNRAARALITGRTHNLGLIVADIANPFFPPLIKASESYARQRDYHLFVADTDEDPVVEEELVQAIARQVDGVLLCSPRMGNGLIDQLGRDVPLVVINRVVAGLPAVVMDVGQGARTAITHLAGLGHERIILLSGPRGSWTNREIRRAATATARSCGLALTVHGPNPPTEQAGAAAACHVQRSGASAVLAYNDLMAIGLIDGLLRLGMRVPQDISVVGIDDIPLSRLVRPRLTTVATPTAAAGRAAVDMLLQHGVDRRTNAKVTLQTTLVVRDSTGPAPRPRRATIDAAPRKRGGNLKSQGVIVMPSSPSASADPPSVSRRRSGPTRRNVLAVLGVGVPAALVGCSNGGSSGSTKPAAEETGPVELSVFWWGAQARADITDKVLKLYTQKHPNVTFKQQWQGNAGYYDKLATMAAGGTAPDIFQIDDNGLTEYTTKGICLDLKPYLGDQIKVDKFPTSLRNSGEVRGRVGGIAAAENTPAMFYDKTAVTQLGLSEPTVGMTWAQLIDWGAQVFSKSGGKLYGTMDPSGDYKALEVWLRQQGKDLYTPDGTFGFAADDLTGWFSMWMDAAAKKATPPADLIHTANSGDVAKQLVETKKGATSFLWSNQLSALQKGTDHQLGLVTYPGDPKGEWARASMYWSGYSGTKHKATVAAVIDFLVNDPDAGKILGAERGLAPNLDVRAQVAPTLMTTDQTSVTFETGLASKFGPTPPVPPKGHSQVKTLLVTAAESVQYKKATPSAAASSFLSQAKAAIAA</sequence>
<evidence type="ECO:0000256" key="2">
    <source>
        <dbReference type="ARBA" id="ARBA00023125"/>
    </source>
</evidence>
<evidence type="ECO:0000313" key="6">
    <source>
        <dbReference type="EMBL" id="GIH17518.1"/>
    </source>
</evidence>
<gene>
    <name evidence="6" type="ORF">Raf01_56900</name>
</gene>
<keyword evidence="7" id="KW-1185">Reference proteome</keyword>
<organism evidence="6 7">
    <name type="scientific">Rugosimonospora africana</name>
    <dbReference type="NCBI Taxonomy" id="556532"/>
    <lineage>
        <taxon>Bacteria</taxon>
        <taxon>Bacillati</taxon>
        <taxon>Actinomycetota</taxon>
        <taxon>Actinomycetes</taxon>
        <taxon>Micromonosporales</taxon>
        <taxon>Micromonosporaceae</taxon>
        <taxon>Rugosimonospora</taxon>
    </lineage>
</organism>
<feature type="compositionally biased region" description="Low complexity" evidence="4">
    <location>
        <begin position="352"/>
        <end position="364"/>
    </location>
</feature>
<dbReference type="InterPro" id="IPR028082">
    <property type="entry name" value="Peripla_BP_I"/>
</dbReference>
<dbReference type="Gene3D" id="1.10.260.40">
    <property type="entry name" value="lambda repressor-like DNA-binding domains"/>
    <property type="match status" value="1"/>
</dbReference>
<dbReference type="EMBL" id="BONZ01000055">
    <property type="protein sequence ID" value="GIH17518.1"/>
    <property type="molecule type" value="Genomic_DNA"/>
</dbReference>
<dbReference type="Gene3D" id="3.40.190.10">
    <property type="entry name" value="Periplasmic binding protein-like II"/>
    <property type="match status" value="2"/>
</dbReference>
<evidence type="ECO:0000259" key="5">
    <source>
        <dbReference type="PROSITE" id="PS50932"/>
    </source>
</evidence>
<dbReference type="InterPro" id="IPR046335">
    <property type="entry name" value="LacI/GalR-like_sensor"/>
</dbReference>
<keyword evidence="1" id="KW-0805">Transcription regulation</keyword>
<dbReference type="Pfam" id="PF01547">
    <property type="entry name" value="SBP_bac_1"/>
    <property type="match status" value="1"/>
</dbReference>
<dbReference type="GO" id="GO:0000976">
    <property type="term" value="F:transcription cis-regulatory region binding"/>
    <property type="evidence" value="ECO:0007669"/>
    <property type="project" value="TreeGrafter"/>
</dbReference>
<dbReference type="Pfam" id="PF13377">
    <property type="entry name" value="Peripla_BP_3"/>
    <property type="match status" value="1"/>
</dbReference>
<dbReference type="InterPro" id="IPR010982">
    <property type="entry name" value="Lambda_DNA-bd_dom_sf"/>
</dbReference>
<dbReference type="PANTHER" id="PTHR30146">
    <property type="entry name" value="LACI-RELATED TRANSCRIPTIONAL REPRESSOR"/>
    <property type="match status" value="1"/>
</dbReference>
<dbReference type="InterPro" id="IPR006059">
    <property type="entry name" value="SBP"/>
</dbReference>
<keyword evidence="2" id="KW-0238">DNA-binding</keyword>
<proteinExistence type="predicted"/>
<keyword evidence="3" id="KW-0804">Transcription</keyword>
<feature type="domain" description="HTH lacI-type" evidence="5">
    <location>
        <begin position="3"/>
        <end position="57"/>
    </location>
</feature>
<dbReference type="Proteomes" id="UP000642748">
    <property type="component" value="Unassembled WGS sequence"/>
</dbReference>
<evidence type="ECO:0000256" key="4">
    <source>
        <dbReference type="SAM" id="MobiDB-lite"/>
    </source>
</evidence>
<dbReference type="Pfam" id="PF00356">
    <property type="entry name" value="LacI"/>
    <property type="match status" value="1"/>
</dbReference>
<dbReference type="Gene3D" id="3.40.50.2300">
    <property type="match status" value="2"/>
</dbReference>
<dbReference type="SUPFAM" id="SSF47413">
    <property type="entry name" value="lambda repressor-like DNA-binding domains"/>
    <property type="match status" value="1"/>
</dbReference>
<dbReference type="InterPro" id="IPR000843">
    <property type="entry name" value="HTH_LacI"/>
</dbReference>
<evidence type="ECO:0000256" key="3">
    <source>
        <dbReference type="ARBA" id="ARBA00023163"/>
    </source>
</evidence>
<dbReference type="CDD" id="cd06267">
    <property type="entry name" value="PBP1_LacI_sugar_binding-like"/>
    <property type="match status" value="1"/>
</dbReference>
<name>A0A8J3VTH8_9ACTN</name>
<dbReference type="SUPFAM" id="SSF53822">
    <property type="entry name" value="Periplasmic binding protein-like I"/>
    <property type="match status" value="1"/>
</dbReference>
<dbReference type="SMART" id="SM00354">
    <property type="entry name" value="HTH_LACI"/>
    <property type="match status" value="1"/>
</dbReference>
<feature type="region of interest" description="Disordered" evidence="4">
    <location>
        <begin position="318"/>
        <end position="372"/>
    </location>
</feature>
<evidence type="ECO:0000313" key="7">
    <source>
        <dbReference type="Proteomes" id="UP000642748"/>
    </source>
</evidence>
<dbReference type="PANTHER" id="PTHR30146:SF109">
    <property type="entry name" value="HTH-TYPE TRANSCRIPTIONAL REGULATOR GALS"/>
    <property type="match status" value="1"/>
</dbReference>
<dbReference type="GO" id="GO:0003700">
    <property type="term" value="F:DNA-binding transcription factor activity"/>
    <property type="evidence" value="ECO:0007669"/>
    <property type="project" value="TreeGrafter"/>
</dbReference>
<protein>
    <recommendedName>
        <fullName evidence="5">HTH lacI-type domain-containing protein</fullName>
    </recommendedName>
</protein>
<dbReference type="AlphaFoldDB" id="A0A8J3VTH8"/>
<dbReference type="PROSITE" id="PS50932">
    <property type="entry name" value="HTH_LACI_2"/>
    <property type="match status" value="1"/>
</dbReference>
<evidence type="ECO:0000256" key="1">
    <source>
        <dbReference type="ARBA" id="ARBA00023015"/>
    </source>
</evidence>
<accession>A0A8J3VTH8</accession>
<comment type="caution">
    <text evidence="6">The sequence shown here is derived from an EMBL/GenBank/DDBJ whole genome shotgun (WGS) entry which is preliminary data.</text>
</comment>
<dbReference type="SUPFAM" id="SSF53850">
    <property type="entry name" value="Periplasmic binding protein-like II"/>
    <property type="match status" value="1"/>
</dbReference>
<dbReference type="CDD" id="cd01392">
    <property type="entry name" value="HTH_LacI"/>
    <property type="match status" value="1"/>
</dbReference>
<reference evidence="6" key="1">
    <citation type="submission" date="2021-01" db="EMBL/GenBank/DDBJ databases">
        <title>Whole genome shotgun sequence of Rugosimonospora africana NBRC 104875.</title>
        <authorList>
            <person name="Komaki H."/>
            <person name="Tamura T."/>
        </authorList>
    </citation>
    <scope>NUCLEOTIDE SEQUENCE</scope>
    <source>
        <strain evidence="6">NBRC 104875</strain>
    </source>
</reference>